<proteinExistence type="predicted"/>
<reference evidence="2 3" key="1">
    <citation type="submission" date="2020-02" db="EMBL/GenBank/DDBJ databases">
        <authorList>
            <person name="Ferguson B K."/>
        </authorList>
    </citation>
    <scope>NUCLEOTIDE SEQUENCE [LARGE SCALE GENOMIC DNA]</scope>
</reference>
<feature type="region of interest" description="Disordered" evidence="1">
    <location>
        <begin position="364"/>
        <end position="471"/>
    </location>
</feature>
<dbReference type="EMBL" id="CADCXV010000641">
    <property type="protein sequence ID" value="CAB0031353.1"/>
    <property type="molecule type" value="Genomic_DNA"/>
</dbReference>
<feature type="compositionally biased region" description="Basic and acidic residues" evidence="1">
    <location>
        <begin position="428"/>
        <end position="464"/>
    </location>
</feature>
<accession>A0A6H5I4R8</accession>
<sequence>DLRAPVSQFVRARDKKRPATRGTCRPYEIRELHACLSRIKRVVKKIRQLQQRHAFFRPRIFSWEVLSKVDYPDARECGIIYNARVYICVCVAHLCMCSYVPPVTMHRAMRTVKKSSHKMPACSSFIMQTKETKTLCAPILKFEIDHTARDYIYEDHVLGSLCAAVANSRLTQVIHIIRLCAWRNFATTQRRRRKTGRNWISTLQGFVIPVLQYFKHCIYDAAQRKSARNRFSRLPARLRSRDVSMMRMCLYAPSRGYIHYIRCTLNPRHHPPQSNKLYVPSSHHTVEQAERSEQGLYTRYTIVALAVRDTVHQSRTSIGVHATHSHAAETNFANKSATSATYQHQLLNIKTCTACEIIGDRGVHNFRAPRNPLDSRDRHDLLDPRDPRDLLDSRGARDARVAPRVSDSICTKYTVNPRVPRASRASRAPRESRRSRGSRGSRESRRLRGLRESRRSWRSRESRGLRGGRSKIVNSTVTDNLACSTSALAKSTWTSIQEQHKEETKTLKCLEAKSGAGADEIVESSWPLWKSLQFLRDKQIPIYTTGNLEGLFKKKIRKVETPATCSSISQLSLHTTSMQQPTNSTEASRTAIQLQPSNSTAPEDGNVNIDSMYFDALVLHAQCVRQEDKLPIAAKGLVQLHNKPILPEEEIVITIRFLATGQSYVSLAFAFNIGVSTASKIIHEVMDCISIIMQHL</sequence>
<evidence type="ECO:0000256" key="1">
    <source>
        <dbReference type="SAM" id="MobiDB-lite"/>
    </source>
</evidence>
<evidence type="ECO:0008006" key="4">
    <source>
        <dbReference type="Google" id="ProtNLM"/>
    </source>
</evidence>
<organism evidence="2 3">
    <name type="scientific">Trichogramma brassicae</name>
    <dbReference type="NCBI Taxonomy" id="86971"/>
    <lineage>
        <taxon>Eukaryota</taxon>
        <taxon>Metazoa</taxon>
        <taxon>Ecdysozoa</taxon>
        <taxon>Arthropoda</taxon>
        <taxon>Hexapoda</taxon>
        <taxon>Insecta</taxon>
        <taxon>Pterygota</taxon>
        <taxon>Neoptera</taxon>
        <taxon>Endopterygota</taxon>
        <taxon>Hymenoptera</taxon>
        <taxon>Apocrita</taxon>
        <taxon>Proctotrupomorpha</taxon>
        <taxon>Chalcidoidea</taxon>
        <taxon>Trichogrammatidae</taxon>
        <taxon>Trichogramma</taxon>
    </lineage>
</organism>
<keyword evidence="3" id="KW-1185">Reference proteome</keyword>
<name>A0A6H5I4R8_9HYME</name>
<dbReference type="OrthoDB" id="10051975at2759"/>
<evidence type="ECO:0000313" key="3">
    <source>
        <dbReference type="Proteomes" id="UP000479190"/>
    </source>
</evidence>
<feature type="non-terminal residue" evidence="2">
    <location>
        <position position="1"/>
    </location>
</feature>
<feature type="compositionally biased region" description="Basic and acidic residues" evidence="1">
    <location>
        <begin position="373"/>
        <end position="401"/>
    </location>
</feature>
<gene>
    <name evidence="2" type="ORF">TBRA_LOCUS3324</name>
</gene>
<evidence type="ECO:0000313" key="2">
    <source>
        <dbReference type="EMBL" id="CAB0031353.1"/>
    </source>
</evidence>
<dbReference type="AlphaFoldDB" id="A0A6H5I4R8"/>
<protein>
    <recommendedName>
        <fullName evidence="4">Transposase Helix-turn-helix domain-containing protein</fullName>
    </recommendedName>
</protein>
<dbReference type="Proteomes" id="UP000479190">
    <property type="component" value="Unassembled WGS sequence"/>
</dbReference>